<dbReference type="Gene3D" id="3.40.50.1370">
    <property type="entry name" value="Aspartate/ornithine carbamoyltransferase"/>
    <property type="match status" value="2"/>
</dbReference>
<evidence type="ECO:0000256" key="4">
    <source>
        <dbReference type="ARBA" id="ARBA00022679"/>
    </source>
</evidence>
<evidence type="ECO:0000313" key="10">
    <source>
        <dbReference type="EMBL" id="KKM87611.1"/>
    </source>
</evidence>
<dbReference type="InterPro" id="IPR036901">
    <property type="entry name" value="Asp/Orn_carbamoylTrfase_sf"/>
</dbReference>
<evidence type="ECO:0000259" key="9">
    <source>
        <dbReference type="Pfam" id="PF02729"/>
    </source>
</evidence>
<comment type="function">
    <text evidence="6">Catalyzes the condensation of carbamoyl phosphate and aspartate to form carbamoyl aspartate and inorganic phosphate, the committed step in the de novo pyrimidine nucleotide biosynthesis pathway.</text>
</comment>
<dbReference type="EC" id="2.1.3.2" evidence="3"/>
<dbReference type="HAMAP" id="MF_00001">
    <property type="entry name" value="Asp_carb_tr"/>
    <property type="match status" value="1"/>
</dbReference>
<feature type="domain" description="Aspartate/ornithine carbamoyltransferase carbamoyl-P binding" evidence="9">
    <location>
        <begin position="10"/>
        <end position="146"/>
    </location>
</feature>
<dbReference type="InterPro" id="IPR006131">
    <property type="entry name" value="Asp_carbamoyltransf_Asp/Orn-bd"/>
</dbReference>
<evidence type="ECO:0000256" key="5">
    <source>
        <dbReference type="ARBA" id="ARBA00022975"/>
    </source>
</evidence>
<evidence type="ECO:0000256" key="3">
    <source>
        <dbReference type="ARBA" id="ARBA00013008"/>
    </source>
</evidence>
<sequence length="305" mass="34904">MFSQKFAEGIISAKQFNREDIEYILKKGREMIKSKNSNLLQGKILATLFFEPSTRTRLSFESAMYRLGGSVIGFHSGDVSSIKKGESIADTIRTVENYSDCIVIRHSLEGAATLAAKFAKIPIINAGSGSGEHPTQALLDLLTIFEEIGPLDGLNIGLMGDLKYGRTVHSLSILLSNFNVNVYFISPVQLRMRNRDKDFLQQRQINYKEIIDYRKILNTLDVLYMTRIQKERFADLEEYEKIKNYYNFMKGDLERTKDNFRLLHPLPRITEISPDVDESEKAIYFKQAYYGIPMRKALLAELMIG</sequence>
<dbReference type="GO" id="GO:0006207">
    <property type="term" value="P:'de novo' pyrimidine nucleobase biosynthetic process"/>
    <property type="evidence" value="ECO:0007669"/>
    <property type="project" value="InterPro"/>
</dbReference>
<dbReference type="InterPro" id="IPR002082">
    <property type="entry name" value="Asp_carbamoyltransf"/>
</dbReference>
<keyword evidence="4" id="KW-0808">Transferase</keyword>
<dbReference type="NCBIfam" id="NF002032">
    <property type="entry name" value="PRK00856.1"/>
    <property type="match status" value="1"/>
</dbReference>
<comment type="similarity">
    <text evidence="2">Belongs to the aspartate/ornithine carbamoyltransferase superfamily. ATCase family.</text>
</comment>
<dbReference type="NCBIfam" id="TIGR00670">
    <property type="entry name" value="asp_carb_tr"/>
    <property type="match status" value="1"/>
</dbReference>
<dbReference type="FunFam" id="3.40.50.1370:FF:000001">
    <property type="entry name" value="Aspartate carbamoyltransferase"/>
    <property type="match status" value="1"/>
</dbReference>
<dbReference type="PROSITE" id="PS00097">
    <property type="entry name" value="CARBAMOYLTRANSFERASE"/>
    <property type="match status" value="1"/>
</dbReference>
<evidence type="ECO:0000256" key="6">
    <source>
        <dbReference type="ARBA" id="ARBA00043884"/>
    </source>
</evidence>
<comment type="caution">
    <text evidence="10">The sequence shown here is derived from an EMBL/GenBank/DDBJ whole genome shotgun (WGS) entry which is preliminary data.</text>
</comment>
<comment type="catalytic activity">
    <reaction evidence="7">
        <text>carbamoyl phosphate + L-aspartate = N-carbamoyl-L-aspartate + phosphate + H(+)</text>
        <dbReference type="Rhea" id="RHEA:20013"/>
        <dbReference type="ChEBI" id="CHEBI:15378"/>
        <dbReference type="ChEBI" id="CHEBI:29991"/>
        <dbReference type="ChEBI" id="CHEBI:32814"/>
        <dbReference type="ChEBI" id="CHEBI:43474"/>
        <dbReference type="ChEBI" id="CHEBI:58228"/>
        <dbReference type="EC" id="2.1.3.2"/>
    </reaction>
</comment>
<dbReference type="SUPFAM" id="SSF53671">
    <property type="entry name" value="Aspartate/ornithine carbamoyltransferase"/>
    <property type="match status" value="1"/>
</dbReference>
<proteinExistence type="inferred from homology"/>
<dbReference type="InterPro" id="IPR006130">
    <property type="entry name" value="Asp/Orn_carbamoylTrfase"/>
</dbReference>
<evidence type="ECO:0000256" key="2">
    <source>
        <dbReference type="ARBA" id="ARBA00008896"/>
    </source>
</evidence>
<dbReference type="PANTHER" id="PTHR45753:SF6">
    <property type="entry name" value="ASPARTATE CARBAMOYLTRANSFERASE"/>
    <property type="match status" value="1"/>
</dbReference>
<name>A0A0F9LK70_9ZZZZ</name>
<dbReference type="Pfam" id="PF02729">
    <property type="entry name" value="OTCace_N"/>
    <property type="match status" value="1"/>
</dbReference>
<dbReference type="GO" id="GO:0006520">
    <property type="term" value="P:amino acid metabolic process"/>
    <property type="evidence" value="ECO:0007669"/>
    <property type="project" value="InterPro"/>
</dbReference>
<evidence type="ECO:0000256" key="1">
    <source>
        <dbReference type="ARBA" id="ARBA00004852"/>
    </source>
</evidence>
<dbReference type="AlphaFoldDB" id="A0A0F9LK70"/>
<dbReference type="Pfam" id="PF00185">
    <property type="entry name" value="OTCace"/>
    <property type="match status" value="1"/>
</dbReference>
<dbReference type="PRINTS" id="PR00101">
    <property type="entry name" value="ATCASE"/>
</dbReference>
<organism evidence="10">
    <name type="scientific">marine sediment metagenome</name>
    <dbReference type="NCBI Taxonomy" id="412755"/>
    <lineage>
        <taxon>unclassified sequences</taxon>
        <taxon>metagenomes</taxon>
        <taxon>ecological metagenomes</taxon>
    </lineage>
</organism>
<dbReference type="FunFam" id="3.40.50.1370:FF:000002">
    <property type="entry name" value="Aspartate carbamoyltransferase 2"/>
    <property type="match status" value="1"/>
</dbReference>
<evidence type="ECO:0000256" key="7">
    <source>
        <dbReference type="ARBA" id="ARBA00048859"/>
    </source>
</evidence>
<evidence type="ECO:0000259" key="8">
    <source>
        <dbReference type="Pfam" id="PF00185"/>
    </source>
</evidence>
<dbReference type="PRINTS" id="PR00100">
    <property type="entry name" value="AOTCASE"/>
</dbReference>
<comment type="pathway">
    <text evidence="1">Pyrimidine metabolism; UMP biosynthesis via de novo pathway; (S)-dihydroorotate from bicarbonate: step 2/3.</text>
</comment>
<feature type="domain" description="Aspartate/ornithine carbamoyltransferase Asp/Orn-binding" evidence="8">
    <location>
        <begin position="152"/>
        <end position="300"/>
    </location>
</feature>
<dbReference type="InterPro" id="IPR006132">
    <property type="entry name" value="Asp/Orn_carbamoyltranf_P-bd"/>
</dbReference>
<dbReference type="EMBL" id="LAZR01007077">
    <property type="protein sequence ID" value="KKM87611.1"/>
    <property type="molecule type" value="Genomic_DNA"/>
</dbReference>
<keyword evidence="5" id="KW-0665">Pyrimidine biosynthesis</keyword>
<dbReference type="GO" id="GO:0016597">
    <property type="term" value="F:amino acid binding"/>
    <property type="evidence" value="ECO:0007669"/>
    <property type="project" value="InterPro"/>
</dbReference>
<accession>A0A0F9LK70</accession>
<protein>
    <recommendedName>
        <fullName evidence="3">aspartate carbamoyltransferase</fullName>
        <ecNumber evidence="3">2.1.3.2</ecNumber>
    </recommendedName>
</protein>
<dbReference type="GO" id="GO:0004070">
    <property type="term" value="F:aspartate carbamoyltransferase activity"/>
    <property type="evidence" value="ECO:0007669"/>
    <property type="project" value="UniProtKB-EC"/>
</dbReference>
<dbReference type="GO" id="GO:0044205">
    <property type="term" value="P:'de novo' UMP biosynthetic process"/>
    <property type="evidence" value="ECO:0007669"/>
    <property type="project" value="UniProtKB-UniPathway"/>
</dbReference>
<dbReference type="PANTHER" id="PTHR45753">
    <property type="entry name" value="ORNITHINE CARBAMOYLTRANSFERASE, MITOCHONDRIAL"/>
    <property type="match status" value="1"/>
</dbReference>
<reference evidence="10" key="1">
    <citation type="journal article" date="2015" name="Nature">
        <title>Complex archaea that bridge the gap between prokaryotes and eukaryotes.</title>
        <authorList>
            <person name="Spang A."/>
            <person name="Saw J.H."/>
            <person name="Jorgensen S.L."/>
            <person name="Zaremba-Niedzwiedzka K."/>
            <person name="Martijn J."/>
            <person name="Lind A.E."/>
            <person name="van Eijk R."/>
            <person name="Schleper C."/>
            <person name="Guy L."/>
            <person name="Ettema T.J."/>
        </authorList>
    </citation>
    <scope>NUCLEOTIDE SEQUENCE</scope>
</reference>
<dbReference type="UniPathway" id="UPA00070">
    <property type="reaction ID" value="UER00116"/>
</dbReference>
<gene>
    <name evidence="10" type="ORF">LCGC14_1267100</name>
</gene>